<accession>A0A1I2M5Y7</accession>
<evidence type="ECO:0000313" key="3">
    <source>
        <dbReference type="Proteomes" id="UP000198964"/>
    </source>
</evidence>
<protein>
    <submittedName>
        <fullName evidence="2">Sugar kinase of the NBD/HSP70 family, may contain an N-terminal HTH domain</fullName>
    </submittedName>
</protein>
<evidence type="ECO:0000313" key="2">
    <source>
        <dbReference type="EMBL" id="SFF86228.1"/>
    </source>
</evidence>
<dbReference type="InterPro" id="IPR036388">
    <property type="entry name" value="WH-like_DNA-bd_sf"/>
</dbReference>
<evidence type="ECO:0000256" key="1">
    <source>
        <dbReference type="ARBA" id="ARBA00006479"/>
    </source>
</evidence>
<comment type="similarity">
    <text evidence="1">Belongs to the ROK (NagC/XylR) family.</text>
</comment>
<dbReference type="InterPro" id="IPR000600">
    <property type="entry name" value="ROK"/>
</dbReference>
<name>A0A1I2M5Y7_9BACT</name>
<dbReference type="AlphaFoldDB" id="A0A1I2M5Y7"/>
<dbReference type="PANTHER" id="PTHR18964:SF149">
    <property type="entry name" value="BIFUNCTIONAL UDP-N-ACETYLGLUCOSAMINE 2-EPIMERASE_N-ACETYLMANNOSAMINE KINASE"/>
    <property type="match status" value="1"/>
</dbReference>
<reference evidence="2 3" key="1">
    <citation type="submission" date="2016-10" db="EMBL/GenBank/DDBJ databases">
        <authorList>
            <person name="de Groot N.N."/>
        </authorList>
    </citation>
    <scope>NUCLEOTIDE SEQUENCE [LARGE SCALE GENOMIC DNA]</scope>
    <source>
        <strain evidence="2 3">CGMCC 1.9156</strain>
    </source>
</reference>
<dbReference type="STRING" id="655355.SAMN05216283_11849"/>
<keyword evidence="3" id="KW-1185">Reference proteome</keyword>
<dbReference type="PANTHER" id="PTHR18964">
    <property type="entry name" value="ROK (REPRESSOR, ORF, KINASE) FAMILY"/>
    <property type="match status" value="1"/>
</dbReference>
<proteinExistence type="inferred from homology"/>
<dbReference type="Proteomes" id="UP000198964">
    <property type="component" value="Unassembled WGS sequence"/>
</dbReference>
<keyword evidence="2" id="KW-0418">Kinase</keyword>
<dbReference type="Gene3D" id="3.30.420.40">
    <property type="match status" value="2"/>
</dbReference>
<keyword evidence="2" id="KW-0808">Transferase</keyword>
<dbReference type="InterPro" id="IPR036390">
    <property type="entry name" value="WH_DNA-bd_sf"/>
</dbReference>
<dbReference type="Gene3D" id="1.10.10.10">
    <property type="entry name" value="Winged helix-like DNA-binding domain superfamily/Winged helix DNA-binding domain"/>
    <property type="match status" value="1"/>
</dbReference>
<dbReference type="InterPro" id="IPR043129">
    <property type="entry name" value="ATPase_NBD"/>
</dbReference>
<dbReference type="SUPFAM" id="SSF53067">
    <property type="entry name" value="Actin-like ATPase domain"/>
    <property type="match status" value="1"/>
</dbReference>
<dbReference type="EMBL" id="FONW01000018">
    <property type="protein sequence ID" value="SFF86228.1"/>
    <property type="molecule type" value="Genomic_DNA"/>
</dbReference>
<dbReference type="SUPFAM" id="SSF46785">
    <property type="entry name" value="Winged helix' DNA-binding domain"/>
    <property type="match status" value="1"/>
</dbReference>
<dbReference type="GO" id="GO:0016301">
    <property type="term" value="F:kinase activity"/>
    <property type="evidence" value="ECO:0007669"/>
    <property type="project" value="UniProtKB-KW"/>
</dbReference>
<gene>
    <name evidence="2" type="ORF">SAMN05216283_11849</name>
</gene>
<sequence length="430" mass="47793">MFLNGNYLLNKMVLLKKTNVTELLGSELKKYRLKKEVLKMLYASEIMSAADLSFSVGVSNPTMRNLIEELIKEGYVKSYGLGESNGGRKPALFGLIENTLFVIACEMGRFHSKVTIFNPRHDQVTRTLLVETEIDDPDLEDKLFDAAKVLLDESQIQYEHIIGVAVGMPGLVDAEKGINYTIKNSENNHIKERLENRFEKEVLIENDARSQAYGEYMFGDAKEVENALVVNWSWGLGLGMILNGKCFSGATGFAGEFSHIKLEEGGDLCICGKRGCLETIASATALVRMAKEGIQQDKVSQLTRKFTENIQEITPEDIIKAAKRGDEFAISLLSKIGFGMGKGLAILIQLLNPEVIVLSGDLAKANQYVLIPIQQTLNRYCLENISQQAEVKISTHSDGSGLLGVTAMFYNYLFNQESIRSNYKSVQVKT</sequence>
<dbReference type="Pfam" id="PF00480">
    <property type="entry name" value="ROK"/>
    <property type="match status" value="1"/>
</dbReference>
<organism evidence="2 3">
    <name type="scientific">Sunxiuqinia elliptica</name>
    <dbReference type="NCBI Taxonomy" id="655355"/>
    <lineage>
        <taxon>Bacteria</taxon>
        <taxon>Pseudomonadati</taxon>
        <taxon>Bacteroidota</taxon>
        <taxon>Bacteroidia</taxon>
        <taxon>Marinilabiliales</taxon>
        <taxon>Prolixibacteraceae</taxon>
        <taxon>Sunxiuqinia</taxon>
    </lineage>
</organism>